<keyword evidence="3 6" id="KW-1133">Transmembrane helix</keyword>
<dbReference type="InterPro" id="IPR045866">
    <property type="entry name" value="FAM210A/B-like"/>
</dbReference>
<accession>A0AAD4N6L9</accession>
<evidence type="ECO:0000256" key="6">
    <source>
        <dbReference type="SAM" id="Phobius"/>
    </source>
</evidence>
<dbReference type="Proteomes" id="UP001201812">
    <property type="component" value="Unassembled WGS sequence"/>
</dbReference>
<reference evidence="8" key="1">
    <citation type="submission" date="2022-01" db="EMBL/GenBank/DDBJ databases">
        <title>Genome Sequence Resource for Two Populations of Ditylenchus destructor, the Migratory Endoparasitic Phytonematode.</title>
        <authorList>
            <person name="Zhang H."/>
            <person name="Lin R."/>
            <person name="Xie B."/>
        </authorList>
    </citation>
    <scope>NUCLEOTIDE SEQUENCE</scope>
    <source>
        <strain evidence="8">BazhouSP</strain>
    </source>
</reference>
<dbReference type="Pfam" id="PF06916">
    <property type="entry name" value="FAM210A-B_dom"/>
    <property type="match status" value="1"/>
</dbReference>
<evidence type="ECO:0000256" key="1">
    <source>
        <dbReference type="ARBA" id="ARBA00004167"/>
    </source>
</evidence>
<keyword evidence="5 6" id="KW-0472">Membrane</keyword>
<comment type="subcellular location">
    <subcellularLocation>
        <location evidence="1">Membrane</location>
        <topology evidence="1">Single-pass membrane protein</topology>
    </subcellularLocation>
</comment>
<dbReference type="GO" id="GO:0016020">
    <property type="term" value="C:membrane"/>
    <property type="evidence" value="ECO:0007669"/>
    <property type="project" value="UniProtKB-SubCell"/>
</dbReference>
<keyword evidence="4" id="KW-0175">Coiled coil</keyword>
<evidence type="ECO:0000313" key="8">
    <source>
        <dbReference type="EMBL" id="KAI1714609.1"/>
    </source>
</evidence>
<evidence type="ECO:0000256" key="3">
    <source>
        <dbReference type="ARBA" id="ARBA00022989"/>
    </source>
</evidence>
<gene>
    <name evidence="8" type="ORF">DdX_08712</name>
</gene>
<dbReference type="AlphaFoldDB" id="A0AAD4N6L9"/>
<evidence type="ECO:0000256" key="4">
    <source>
        <dbReference type="ARBA" id="ARBA00023054"/>
    </source>
</evidence>
<evidence type="ECO:0000256" key="5">
    <source>
        <dbReference type="ARBA" id="ARBA00023136"/>
    </source>
</evidence>
<protein>
    <submittedName>
        <fullName evidence="8">Protein FAM</fullName>
    </submittedName>
</protein>
<evidence type="ECO:0000256" key="2">
    <source>
        <dbReference type="ARBA" id="ARBA00022692"/>
    </source>
</evidence>
<comment type="caution">
    <text evidence="8">The sequence shown here is derived from an EMBL/GenBank/DDBJ whole genome shotgun (WGS) entry which is preliminary data.</text>
</comment>
<dbReference type="PANTHER" id="PTHR21377">
    <property type="entry name" value="PROTEIN FAM210B, MITOCHONDRIAL"/>
    <property type="match status" value="1"/>
</dbReference>
<organism evidence="8 9">
    <name type="scientific">Ditylenchus destructor</name>
    <dbReference type="NCBI Taxonomy" id="166010"/>
    <lineage>
        <taxon>Eukaryota</taxon>
        <taxon>Metazoa</taxon>
        <taxon>Ecdysozoa</taxon>
        <taxon>Nematoda</taxon>
        <taxon>Chromadorea</taxon>
        <taxon>Rhabditida</taxon>
        <taxon>Tylenchina</taxon>
        <taxon>Tylenchomorpha</taxon>
        <taxon>Sphaerularioidea</taxon>
        <taxon>Anguinidae</taxon>
        <taxon>Anguininae</taxon>
        <taxon>Ditylenchus</taxon>
    </lineage>
</organism>
<keyword evidence="9" id="KW-1185">Reference proteome</keyword>
<dbReference type="InterPro" id="IPR009688">
    <property type="entry name" value="FAM210A/B-like_dom"/>
</dbReference>
<dbReference type="PANTHER" id="PTHR21377:SF1">
    <property type="entry name" value="PROTEIN FAM210A"/>
    <property type="match status" value="1"/>
</dbReference>
<keyword evidence="2 6" id="KW-0812">Transmembrane</keyword>
<dbReference type="EMBL" id="JAKKPZ010000013">
    <property type="protein sequence ID" value="KAI1714609.1"/>
    <property type="molecule type" value="Genomic_DNA"/>
</dbReference>
<dbReference type="GO" id="GO:0005739">
    <property type="term" value="C:mitochondrion"/>
    <property type="evidence" value="ECO:0007669"/>
    <property type="project" value="TreeGrafter"/>
</dbReference>
<sequence>MLGNEIEEKFPSGVLPKLNYFIKRYWIVALPVHGICSIAWASAIYSVIISGLNVIAILEFCHVPASMVTKIRNTPPSASAIVATLLIYKLVTPIRYLFSVWALQHTLRMLRKHGMIYRVRDIEEWISSKFQVLFHRAVQPIRWFIMIMRRKSERLIKNEELSQP</sequence>
<name>A0AAD4N6L9_9BILA</name>
<feature type="domain" description="DUF1279" evidence="7">
    <location>
        <begin position="17"/>
        <end position="99"/>
    </location>
</feature>
<feature type="transmembrane region" description="Helical" evidence="6">
    <location>
        <begin position="78"/>
        <end position="103"/>
    </location>
</feature>
<evidence type="ECO:0000313" key="9">
    <source>
        <dbReference type="Proteomes" id="UP001201812"/>
    </source>
</evidence>
<proteinExistence type="predicted"/>
<evidence type="ECO:0000259" key="7">
    <source>
        <dbReference type="Pfam" id="PF06916"/>
    </source>
</evidence>
<feature type="transmembrane region" description="Helical" evidence="6">
    <location>
        <begin position="25"/>
        <end position="58"/>
    </location>
</feature>